<comment type="caution">
    <text evidence="1">The sequence shown here is derived from an EMBL/GenBank/DDBJ whole genome shotgun (WGS) entry which is preliminary data.</text>
</comment>
<accession>A0A5P0VQD5</accession>
<reference evidence="2" key="1">
    <citation type="submission" date="2019-09" db="EMBL/GenBank/DDBJ databases">
        <title>Distinct polysaccharide growth profiles of human intestinal Prevotella copri isolates.</title>
        <authorList>
            <person name="Fehlner-Peach H."/>
            <person name="Magnabosco C."/>
            <person name="Raghavan V."/>
            <person name="Scher J.U."/>
            <person name="Tett A."/>
            <person name="Cox L.M."/>
            <person name="Gottsegen C."/>
            <person name="Watters A."/>
            <person name="Wiltshire- Gordon J.D."/>
            <person name="Segata N."/>
            <person name="Bonneau R."/>
            <person name="Littman D.R."/>
        </authorList>
    </citation>
    <scope>NUCLEOTIDE SEQUENCE [LARGE SCALE GENOMIC DNA]</scope>
    <source>
        <strain evidence="2">iAK279</strain>
    </source>
</reference>
<gene>
    <name evidence="1" type="ORF">F7D62_13335</name>
</gene>
<evidence type="ECO:0000313" key="2">
    <source>
        <dbReference type="Proteomes" id="UP000390763"/>
    </source>
</evidence>
<evidence type="ECO:0000313" key="1">
    <source>
        <dbReference type="EMBL" id="MQO05056.1"/>
    </source>
</evidence>
<protein>
    <submittedName>
        <fullName evidence="1">Uncharacterized protein</fullName>
    </submittedName>
</protein>
<name>A0A5P0VQD5_9BACT</name>
<dbReference type="AlphaFoldDB" id="A0A5P0VQD5"/>
<dbReference type="Proteomes" id="UP000390763">
    <property type="component" value="Unassembled WGS sequence"/>
</dbReference>
<proteinExistence type="predicted"/>
<dbReference type="RefSeq" id="WP_153073098.1">
    <property type="nucleotide sequence ID" value="NZ_JAPDUK010000001.1"/>
</dbReference>
<dbReference type="EMBL" id="VZBT01000101">
    <property type="protein sequence ID" value="MQO05056.1"/>
    <property type="molecule type" value="Genomic_DNA"/>
</dbReference>
<organism evidence="1 2">
    <name type="scientific">Segatella copri</name>
    <dbReference type="NCBI Taxonomy" id="165179"/>
    <lineage>
        <taxon>Bacteria</taxon>
        <taxon>Pseudomonadati</taxon>
        <taxon>Bacteroidota</taxon>
        <taxon>Bacteroidia</taxon>
        <taxon>Bacteroidales</taxon>
        <taxon>Prevotellaceae</taxon>
        <taxon>Segatella</taxon>
    </lineage>
</organism>
<sequence>MITIEKTYGVKGVANDATMLRLQELIFLAKKQYGLVGKAVIDTEKITYSKFGLKLGLHRLSTNGLVVTENGIIRYDGFLNPIVYDKQILRDLCCLFDTSCLFLI</sequence>